<dbReference type="InterPro" id="IPR000477">
    <property type="entry name" value="RT_dom"/>
</dbReference>
<protein>
    <recommendedName>
        <fullName evidence="1">Reverse transcriptase domain-containing protein</fullName>
    </recommendedName>
</protein>
<dbReference type="EMBL" id="JABSTU010004922">
    <property type="protein sequence ID" value="KAH7952594.1"/>
    <property type="molecule type" value="Genomic_DNA"/>
</dbReference>
<organism evidence="2 3">
    <name type="scientific">Rhipicephalus microplus</name>
    <name type="common">Cattle tick</name>
    <name type="synonym">Boophilus microplus</name>
    <dbReference type="NCBI Taxonomy" id="6941"/>
    <lineage>
        <taxon>Eukaryota</taxon>
        <taxon>Metazoa</taxon>
        <taxon>Ecdysozoa</taxon>
        <taxon>Arthropoda</taxon>
        <taxon>Chelicerata</taxon>
        <taxon>Arachnida</taxon>
        <taxon>Acari</taxon>
        <taxon>Parasitiformes</taxon>
        <taxon>Ixodida</taxon>
        <taxon>Ixodoidea</taxon>
        <taxon>Ixodidae</taxon>
        <taxon>Rhipicephalinae</taxon>
        <taxon>Rhipicephalus</taxon>
        <taxon>Boophilus</taxon>
    </lineage>
</organism>
<dbReference type="Proteomes" id="UP000821866">
    <property type="component" value="Unassembled WGS sequence"/>
</dbReference>
<name>A0A9J6CYC7_RHIMP</name>
<reference evidence="2" key="1">
    <citation type="journal article" date="2020" name="Cell">
        <title>Large-Scale Comparative Analyses of Tick Genomes Elucidate Their Genetic Diversity and Vector Capacities.</title>
        <authorList>
            <consortium name="Tick Genome and Microbiome Consortium (TIGMIC)"/>
            <person name="Jia N."/>
            <person name="Wang J."/>
            <person name="Shi W."/>
            <person name="Du L."/>
            <person name="Sun Y."/>
            <person name="Zhan W."/>
            <person name="Jiang J.F."/>
            <person name="Wang Q."/>
            <person name="Zhang B."/>
            <person name="Ji P."/>
            <person name="Bell-Sakyi L."/>
            <person name="Cui X.M."/>
            <person name="Yuan T.T."/>
            <person name="Jiang B.G."/>
            <person name="Yang W.F."/>
            <person name="Lam T.T."/>
            <person name="Chang Q.C."/>
            <person name="Ding S.J."/>
            <person name="Wang X.J."/>
            <person name="Zhu J.G."/>
            <person name="Ruan X.D."/>
            <person name="Zhao L."/>
            <person name="Wei J.T."/>
            <person name="Ye R.Z."/>
            <person name="Que T.C."/>
            <person name="Du C.H."/>
            <person name="Zhou Y.H."/>
            <person name="Cheng J.X."/>
            <person name="Dai P.F."/>
            <person name="Guo W.B."/>
            <person name="Han X.H."/>
            <person name="Huang E.J."/>
            <person name="Li L.F."/>
            <person name="Wei W."/>
            <person name="Gao Y.C."/>
            <person name="Liu J.Z."/>
            <person name="Shao H.Z."/>
            <person name="Wang X."/>
            <person name="Wang C.C."/>
            <person name="Yang T.C."/>
            <person name="Huo Q.B."/>
            <person name="Li W."/>
            <person name="Chen H.Y."/>
            <person name="Chen S.E."/>
            <person name="Zhou L.G."/>
            <person name="Ni X.B."/>
            <person name="Tian J.H."/>
            <person name="Sheng Y."/>
            <person name="Liu T."/>
            <person name="Pan Y.S."/>
            <person name="Xia L.Y."/>
            <person name="Li J."/>
            <person name="Zhao F."/>
            <person name="Cao W.C."/>
        </authorList>
    </citation>
    <scope>NUCLEOTIDE SEQUENCE</scope>
    <source>
        <strain evidence="2">Rmic-2018</strain>
    </source>
</reference>
<dbReference type="AlphaFoldDB" id="A0A9J6CYC7"/>
<proteinExistence type="predicted"/>
<keyword evidence="3" id="KW-1185">Reference proteome</keyword>
<accession>A0A9J6CYC7</accession>
<dbReference type="PROSITE" id="PS50878">
    <property type="entry name" value="RT_POL"/>
    <property type="match status" value="1"/>
</dbReference>
<sequence length="169" mass="18122">MATISIGEEKSDPVELGENGTPQGSFLSPLLFNLALLPLPGLLKQIEGVDHAFCADDFTLWTAQAGSDAFAEEALQWAAMTVHEYAKSCGLSCAPRKLELLIIKPGKPNKEPPPNVTITIDGMATKPTQQIRISGLLLQSDGKAQAAVTKIKTTTIQILGVNRRVSNRN</sequence>
<evidence type="ECO:0000313" key="2">
    <source>
        <dbReference type="EMBL" id="KAH7952594.1"/>
    </source>
</evidence>
<gene>
    <name evidence="2" type="ORF">HPB51_028251</name>
</gene>
<feature type="domain" description="Reverse transcriptase" evidence="1">
    <location>
        <begin position="1"/>
        <end position="120"/>
    </location>
</feature>
<dbReference type="Pfam" id="PF00078">
    <property type="entry name" value="RVT_1"/>
    <property type="match status" value="1"/>
</dbReference>
<comment type="caution">
    <text evidence="2">The sequence shown here is derived from an EMBL/GenBank/DDBJ whole genome shotgun (WGS) entry which is preliminary data.</text>
</comment>
<reference evidence="2" key="2">
    <citation type="submission" date="2021-09" db="EMBL/GenBank/DDBJ databases">
        <authorList>
            <person name="Jia N."/>
            <person name="Wang J."/>
            <person name="Shi W."/>
            <person name="Du L."/>
            <person name="Sun Y."/>
            <person name="Zhan W."/>
            <person name="Jiang J."/>
            <person name="Wang Q."/>
            <person name="Zhang B."/>
            <person name="Ji P."/>
            <person name="Sakyi L.B."/>
            <person name="Cui X."/>
            <person name="Yuan T."/>
            <person name="Jiang B."/>
            <person name="Yang W."/>
            <person name="Lam T.T.-Y."/>
            <person name="Chang Q."/>
            <person name="Ding S."/>
            <person name="Wang X."/>
            <person name="Zhu J."/>
            <person name="Ruan X."/>
            <person name="Zhao L."/>
            <person name="Wei J."/>
            <person name="Que T."/>
            <person name="Du C."/>
            <person name="Cheng J."/>
            <person name="Dai P."/>
            <person name="Han X."/>
            <person name="Huang E."/>
            <person name="Gao Y."/>
            <person name="Liu J."/>
            <person name="Shao H."/>
            <person name="Ye R."/>
            <person name="Li L."/>
            <person name="Wei W."/>
            <person name="Wang X."/>
            <person name="Wang C."/>
            <person name="Huo Q."/>
            <person name="Li W."/>
            <person name="Guo W."/>
            <person name="Chen H."/>
            <person name="Chen S."/>
            <person name="Zhou L."/>
            <person name="Zhou L."/>
            <person name="Ni X."/>
            <person name="Tian J."/>
            <person name="Zhou Y."/>
            <person name="Sheng Y."/>
            <person name="Liu T."/>
            <person name="Pan Y."/>
            <person name="Xia L."/>
            <person name="Li J."/>
            <person name="Zhao F."/>
            <person name="Cao W."/>
        </authorList>
    </citation>
    <scope>NUCLEOTIDE SEQUENCE</scope>
    <source>
        <strain evidence="2">Rmic-2018</strain>
        <tissue evidence="2">Larvae</tissue>
    </source>
</reference>
<evidence type="ECO:0000313" key="3">
    <source>
        <dbReference type="Proteomes" id="UP000821866"/>
    </source>
</evidence>
<evidence type="ECO:0000259" key="1">
    <source>
        <dbReference type="PROSITE" id="PS50878"/>
    </source>
</evidence>